<organism evidence="1 2">
    <name type="scientific">Pterulicium gracile</name>
    <dbReference type="NCBI Taxonomy" id="1884261"/>
    <lineage>
        <taxon>Eukaryota</taxon>
        <taxon>Fungi</taxon>
        <taxon>Dikarya</taxon>
        <taxon>Basidiomycota</taxon>
        <taxon>Agaricomycotina</taxon>
        <taxon>Agaricomycetes</taxon>
        <taxon>Agaricomycetidae</taxon>
        <taxon>Agaricales</taxon>
        <taxon>Pleurotineae</taxon>
        <taxon>Pterulaceae</taxon>
        <taxon>Pterulicium</taxon>
    </lineage>
</organism>
<dbReference type="Proteomes" id="UP000305067">
    <property type="component" value="Unassembled WGS sequence"/>
</dbReference>
<reference evidence="1 2" key="1">
    <citation type="journal article" date="2019" name="Nat. Ecol. Evol.">
        <title>Megaphylogeny resolves global patterns of mushroom evolution.</title>
        <authorList>
            <person name="Varga T."/>
            <person name="Krizsan K."/>
            <person name="Foldi C."/>
            <person name="Dima B."/>
            <person name="Sanchez-Garcia M."/>
            <person name="Sanchez-Ramirez S."/>
            <person name="Szollosi G.J."/>
            <person name="Szarkandi J.G."/>
            <person name="Papp V."/>
            <person name="Albert L."/>
            <person name="Andreopoulos W."/>
            <person name="Angelini C."/>
            <person name="Antonin V."/>
            <person name="Barry K.W."/>
            <person name="Bougher N.L."/>
            <person name="Buchanan P."/>
            <person name="Buyck B."/>
            <person name="Bense V."/>
            <person name="Catcheside P."/>
            <person name="Chovatia M."/>
            <person name="Cooper J."/>
            <person name="Damon W."/>
            <person name="Desjardin D."/>
            <person name="Finy P."/>
            <person name="Geml J."/>
            <person name="Haridas S."/>
            <person name="Hughes K."/>
            <person name="Justo A."/>
            <person name="Karasinski D."/>
            <person name="Kautmanova I."/>
            <person name="Kiss B."/>
            <person name="Kocsube S."/>
            <person name="Kotiranta H."/>
            <person name="LaButti K.M."/>
            <person name="Lechner B.E."/>
            <person name="Liimatainen K."/>
            <person name="Lipzen A."/>
            <person name="Lukacs Z."/>
            <person name="Mihaltcheva S."/>
            <person name="Morgado L.N."/>
            <person name="Niskanen T."/>
            <person name="Noordeloos M.E."/>
            <person name="Ohm R.A."/>
            <person name="Ortiz-Santana B."/>
            <person name="Ovrebo C."/>
            <person name="Racz N."/>
            <person name="Riley R."/>
            <person name="Savchenko A."/>
            <person name="Shiryaev A."/>
            <person name="Soop K."/>
            <person name="Spirin V."/>
            <person name="Szebenyi C."/>
            <person name="Tomsovsky M."/>
            <person name="Tulloss R.E."/>
            <person name="Uehling J."/>
            <person name="Grigoriev I.V."/>
            <person name="Vagvolgyi C."/>
            <person name="Papp T."/>
            <person name="Martin F.M."/>
            <person name="Miettinen O."/>
            <person name="Hibbett D.S."/>
            <person name="Nagy L.G."/>
        </authorList>
    </citation>
    <scope>NUCLEOTIDE SEQUENCE [LARGE SCALE GENOMIC DNA]</scope>
    <source>
        <strain evidence="1 2">CBS 309.79</strain>
    </source>
</reference>
<dbReference type="AlphaFoldDB" id="A0A5C3PZU9"/>
<keyword evidence="2" id="KW-1185">Reference proteome</keyword>
<accession>A0A5C3PZU9</accession>
<evidence type="ECO:0000313" key="1">
    <source>
        <dbReference type="EMBL" id="TFK95384.1"/>
    </source>
</evidence>
<name>A0A5C3PZU9_9AGAR</name>
<evidence type="ECO:0000313" key="2">
    <source>
        <dbReference type="Proteomes" id="UP000305067"/>
    </source>
</evidence>
<dbReference type="OrthoDB" id="2104739at2759"/>
<gene>
    <name evidence="1" type="ORF">BDV98DRAFT_517759</name>
</gene>
<protein>
    <submittedName>
        <fullName evidence="1">Uncharacterized protein</fullName>
    </submittedName>
</protein>
<dbReference type="EMBL" id="ML178888">
    <property type="protein sequence ID" value="TFK95384.1"/>
    <property type="molecule type" value="Genomic_DNA"/>
</dbReference>
<feature type="non-terminal residue" evidence="1">
    <location>
        <position position="1"/>
    </location>
</feature>
<sequence>LPDRSLMALRAVCARVANLSGAVELHDKLMEDEEGICVLSADGTDADVLTSPLYQRAYPLP</sequence>
<proteinExistence type="predicted"/>